<organism evidence="3 4">
    <name type="scientific">Streptomyces fructofermentans</name>
    <dbReference type="NCBI Taxonomy" id="152141"/>
    <lineage>
        <taxon>Bacteria</taxon>
        <taxon>Bacillati</taxon>
        <taxon>Actinomycetota</taxon>
        <taxon>Actinomycetes</taxon>
        <taxon>Kitasatosporales</taxon>
        <taxon>Streptomycetaceae</taxon>
        <taxon>Streptomyces</taxon>
    </lineage>
</organism>
<dbReference type="InterPro" id="IPR013767">
    <property type="entry name" value="PAS_fold"/>
</dbReference>
<dbReference type="Pfam" id="PF13581">
    <property type="entry name" value="HATPase_c_2"/>
    <property type="match status" value="1"/>
</dbReference>
<dbReference type="GO" id="GO:0006355">
    <property type="term" value="P:regulation of DNA-templated transcription"/>
    <property type="evidence" value="ECO:0007669"/>
    <property type="project" value="InterPro"/>
</dbReference>
<comment type="caution">
    <text evidence="3">The sequence shown here is derived from an EMBL/GenBank/DDBJ whole genome shotgun (WGS) entry which is preliminary data.</text>
</comment>
<dbReference type="EMBL" id="BMWD01000035">
    <property type="protein sequence ID" value="GGX91873.1"/>
    <property type="molecule type" value="Genomic_DNA"/>
</dbReference>
<dbReference type="InterPro" id="IPR013656">
    <property type="entry name" value="PAS_4"/>
</dbReference>
<reference evidence="3" key="2">
    <citation type="submission" date="2020-09" db="EMBL/GenBank/DDBJ databases">
        <authorList>
            <person name="Sun Q."/>
            <person name="Ohkuma M."/>
        </authorList>
    </citation>
    <scope>NUCLEOTIDE SEQUENCE</scope>
    <source>
        <strain evidence="3">JCM 4956</strain>
    </source>
</reference>
<dbReference type="SMART" id="SM00065">
    <property type="entry name" value="GAF"/>
    <property type="match status" value="1"/>
</dbReference>
<dbReference type="InterPro" id="IPR036890">
    <property type="entry name" value="HATPase_C_sf"/>
</dbReference>
<reference evidence="3" key="1">
    <citation type="journal article" date="2014" name="Int. J. Syst. Evol. Microbiol.">
        <title>Complete genome sequence of Corynebacterium casei LMG S-19264T (=DSM 44701T), isolated from a smear-ripened cheese.</title>
        <authorList>
            <consortium name="US DOE Joint Genome Institute (JGI-PGF)"/>
            <person name="Walter F."/>
            <person name="Albersmeier A."/>
            <person name="Kalinowski J."/>
            <person name="Ruckert C."/>
        </authorList>
    </citation>
    <scope>NUCLEOTIDE SEQUENCE</scope>
    <source>
        <strain evidence="3">JCM 4956</strain>
    </source>
</reference>
<dbReference type="PANTHER" id="PTHR43156:SF2">
    <property type="entry name" value="STAGE II SPORULATION PROTEIN E"/>
    <property type="match status" value="1"/>
</dbReference>
<dbReference type="InterPro" id="IPR003018">
    <property type="entry name" value="GAF"/>
</dbReference>
<dbReference type="Proteomes" id="UP000645555">
    <property type="component" value="Unassembled WGS sequence"/>
</dbReference>
<evidence type="ECO:0000259" key="2">
    <source>
        <dbReference type="PROSITE" id="PS50112"/>
    </source>
</evidence>
<dbReference type="SMART" id="SM00091">
    <property type="entry name" value="PAS"/>
    <property type="match status" value="2"/>
</dbReference>
<name>A0A918NSX6_9ACTN</name>
<dbReference type="CDD" id="cd16936">
    <property type="entry name" value="HATPase_RsbW-like"/>
    <property type="match status" value="1"/>
</dbReference>
<dbReference type="PANTHER" id="PTHR43156">
    <property type="entry name" value="STAGE II SPORULATION PROTEIN E-RELATED"/>
    <property type="match status" value="1"/>
</dbReference>
<gene>
    <name evidence="3" type="ORF">GCM10010515_68740</name>
</gene>
<dbReference type="Pfam" id="PF00989">
    <property type="entry name" value="PAS"/>
    <property type="match status" value="1"/>
</dbReference>
<keyword evidence="1" id="KW-0378">Hydrolase</keyword>
<dbReference type="Pfam" id="PF07228">
    <property type="entry name" value="SpoIIE"/>
    <property type="match status" value="1"/>
</dbReference>
<dbReference type="InterPro" id="IPR035965">
    <property type="entry name" value="PAS-like_dom_sf"/>
</dbReference>
<dbReference type="NCBIfam" id="TIGR00229">
    <property type="entry name" value="sensory_box"/>
    <property type="match status" value="1"/>
</dbReference>
<dbReference type="Gene3D" id="3.60.40.10">
    <property type="entry name" value="PPM-type phosphatase domain"/>
    <property type="match status" value="1"/>
</dbReference>
<dbReference type="GO" id="GO:0016791">
    <property type="term" value="F:phosphatase activity"/>
    <property type="evidence" value="ECO:0007669"/>
    <property type="project" value="TreeGrafter"/>
</dbReference>
<dbReference type="SUPFAM" id="SSF55785">
    <property type="entry name" value="PYP-like sensor domain (PAS domain)"/>
    <property type="match status" value="2"/>
</dbReference>
<protein>
    <recommendedName>
        <fullName evidence="2">PAS domain-containing protein</fullName>
    </recommendedName>
</protein>
<dbReference type="RefSeq" id="WP_190039547.1">
    <property type="nucleotide sequence ID" value="NZ_BMWD01000035.1"/>
</dbReference>
<sequence>MSSSSDDALLVVDAAGIVREWSDEARRVLGRTASEVVGRPAGAVMSGILASSDREAVARTRAVLTNGLLLLPLALPDGSGGWGVYRAPLNGVPDPVGLALLEALFTLSPIGMQVVDPELRVMRVNTATKGMSGLHDADIVGHRLTDVARLTAPEATDAMLRDVMASGEPAIDQLLGARPPSDPDREHLYSVSILPLRDSAGRTLGAATSVVDVTEHERALARTRLLNTTRENVGRTLEMDTTCAEFVRVLVPDFADDVELDLLDSVVRGDEPPSAPIARDMPLRRIASASGDRLHESPGAHSGPVRFPAAWLESLDDLQPHLVTYRPPPVARLDIPLSDSGPAGDPYSAIVAPLTLRGGVLGTLSLYRSPGRPRFEAEDLDLTRELAARAALHIDNSRRYTREHTIAVTLHRYLLPENPPDPAAVETAHYHRPTRASGGWFDVIPLSGARVALTMGRVSGAGIHSTTAMGQLRTAIRTLSSLDLECDELLAQLNDTVIRLAAERAALSIGRSPQEEPLTARCAYGIYDPLTLNLTIGLAGHPPPVLALPDGTTEVPDIAQAPPLGSDDDGAVFASTRLRLEAGTVIGLHTDAFQPADTGAQAHLDPLRRILAAPGLSLDAMRDEAARLATPEEPDADAILLLARTRALGSDQFATWDLPADPAAVAEARRQVRSQLEAWHLDALIWDAELVVSELATNAVRHGTPPFTLRLIRSRTLTCEVSDSSPVSPNLRHAQAGDEGGRGLFICAELAQRWGARFTNAGKTIWTELELPGGAPAR</sequence>
<dbReference type="InterPro" id="IPR001932">
    <property type="entry name" value="PPM-type_phosphatase-like_dom"/>
</dbReference>
<feature type="domain" description="PAS" evidence="2">
    <location>
        <begin position="1"/>
        <end position="78"/>
    </location>
</feature>
<evidence type="ECO:0000313" key="4">
    <source>
        <dbReference type="Proteomes" id="UP000645555"/>
    </source>
</evidence>
<dbReference type="InterPro" id="IPR052016">
    <property type="entry name" value="Bact_Sigma-Reg"/>
</dbReference>
<dbReference type="PROSITE" id="PS50112">
    <property type="entry name" value="PAS"/>
    <property type="match status" value="1"/>
</dbReference>
<accession>A0A918NSX6</accession>
<dbReference type="Pfam" id="PF08448">
    <property type="entry name" value="PAS_4"/>
    <property type="match status" value="1"/>
</dbReference>
<dbReference type="CDD" id="cd00130">
    <property type="entry name" value="PAS"/>
    <property type="match status" value="2"/>
</dbReference>
<dbReference type="Gene3D" id="3.30.565.10">
    <property type="entry name" value="Histidine kinase-like ATPase, C-terminal domain"/>
    <property type="match status" value="1"/>
</dbReference>
<dbReference type="InterPro" id="IPR003594">
    <property type="entry name" value="HATPase_dom"/>
</dbReference>
<evidence type="ECO:0000256" key="1">
    <source>
        <dbReference type="ARBA" id="ARBA00022801"/>
    </source>
</evidence>
<dbReference type="SUPFAM" id="SSF55874">
    <property type="entry name" value="ATPase domain of HSP90 chaperone/DNA topoisomerase II/histidine kinase"/>
    <property type="match status" value="1"/>
</dbReference>
<dbReference type="FunFam" id="3.30.565.10:FF:000028">
    <property type="entry name" value="PAS sensor protein"/>
    <property type="match status" value="1"/>
</dbReference>
<dbReference type="InterPro" id="IPR000014">
    <property type="entry name" value="PAS"/>
</dbReference>
<keyword evidence="4" id="KW-1185">Reference proteome</keyword>
<dbReference type="SMART" id="SM00331">
    <property type="entry name" value="PP2C_SIG"/>
    <property type="match status" value="1"/>
</dbReference>
<dbReference type="Gene3D" id="3.30.450.20">
    <property type="entry name" value="PAS domain"/>
    <property type="match status" value="2"/>
</dbReference>
<dbReference type="Gene3D" id="3.30.450.40">
    <property type="match status" value="1"/>
</dbReference>
<dbReference type="Pfam" id="PF01590">
    <property type="entry name" value="GAF"/>
    <property type="match status" value="1"/>
</dbReference>
<dbReference type="AlphaFoldDB" id="A0A918NSX6"/>
<evidence type="ECO:0000313" key="3">
    <source>
        <dbReference type="EMBL" id="GGX91873.1"/>
    </source>
</evidence>
<dbReference type="InterPro" id="IPR036457">
    <property type="entry name" value="PPM-type-like_dom_sf"/>
</dbReference>
<dbReference type="SUPFAM" id="SSF55781">
    <property type="entry name" value="GAF domain-like"/>
    <property type="match status" value="1"/>
</dbReference>
<proteinExistence type="predicted"/>
<dbReference type="InterPro" id="IPR029016">
    <property type="entry name" value="GAF-like_dom_sf"/>
</dbReference>